<organism evidence="1 2">
    <name type="scientific">Sphingobacterium paucimobilis HER1398</name>
    <dbReference type="NCBI Taxonomy" id="1346330"/>
    <lineage>
        <taxon>Bacteria</taxon>
        <taxon>Pseudomonadati</taxon>
        <taxon>Bacteroidota</taxon>
        <taxon>Sphingobacteriia</taxon>
        <taxon>Sphingobacteriales</taxon>
        <taxon>Sphingobacteriaceae</taxon>
        <taxon>Sphingobacterium</taxon>
    </lineage>
</organism>
<sequence length="180" mass="20954">MYTLSQNFADYIQKVELAGQTSYPMQEVLNTLSKKGTLLTDIEAILVKHGIMDISYMKIEAIDFLISYAHYILEDDVISNAENYDFTALKRIFRIKEGDFYINRNEEIKEILQKEFLRIFSDKYVDRREELEEVDLQGLFNLSYDQFEDIKSEEVISALLSGANPKDLNIAKLPKGFKIK</sequence>
<dbReference type="RefSeq" id="WP_021070525.1">
    <property type="nucleotide sequence ID" value="NZ_ATDL01000015.1"/>
</dbReference>
<reference evidence="1 2" key="1">
    <citation type="journal article" date="2013" name="Genome Announc.">
        <title>The Draft Genome Sequence of Sphingomonas paucimobilis Strain HER1398 (Proteobacteria), Host to the Giant PAU Phage, Indicates That It Is a Member of the Genus Sphingobacterium (Bacteroidetes).</title>
        <authorList>
            <person name="White R.A.III."/>
            <person name="Suttle C.A."/>
        </authorList>
    </citation>
    <scope>NUCLEOTIDE SEQUENCE [LARGE SCALE GENOMIC DNA]</scope>
    <source>
        <strain evidence="1 2">HER1398</strain>
    </source>
</reference>
<accession>U2HU62</accession>
<dbReference type="EMBL" id="ATDL01000015">
    <property type="protein sequence ID" value="ERJ59032.1"/>
    <property type="molecule type" value="Genomic_DNA"/>
</dbReference>
<dbReference type="Proteomes" id="UP000016584">
    <property type="component" value="Unassembled WGS sequence"/>
</dbReference>
<dbReference type="OrthoDB" id="1447135at2"/>
<evidence type="ECO:0000313" key="1">
    <source>
        <dbReference type="EMBL" id="ERJ59032.1"/>
    </source>
</evidence>
<proteinExistence type="predicted"/>
<keyword evidence="2" id="KW-1185">Reference proteome</keyword>
<dbReference type="eggNOG" id="ENOG5033WMK">
    <property type="taxonomic scope" value="Bacteria"/>
</dbReference>
<dbReference type="AlphaFoldDB" id="U2HU62"/>
<protein>
    <submittedName>
        <fullName evidence="1">Uncharacterized protein</fullName>
    </submittedName>
</protein>
<comment type="caution">
    <text evidence="1">The sequence shown here is derived from an EMBL/GenBank/DDBJ whole genome shotgun (WGS) entry which is preliminary data.</text>
</comment>
<name>U2HU62_9SPHI</name>
<evidence type="ECO:0000313" key="2">
    <source>
        <dbReference type="Proteomes" id="UP000016584"/>
    </source>
</evidence>
<dbReference type="PATRIC" id="fig|1346330.5.peg.2363"/>
<gene>
    <name evidence="1" type="ORF">M472_09640</name>
</gene>